<keyword evidence="2" id="KW-0597">Phosphoprotein</keyword>
<organism evidence="10">
    <name type="scientific">Christensenella massiliensis</name>
    <dbReference type="NCBI Taxonomy" id="1805714"/>
    <lineage>
        <taxon>Bacteria</taxon>
        <taxon>Bacillati</taxon>
        <taxon>Bacillota</taxon>
        <taxon>Clostridia</taxon>
        <taxon>Christensenellales</taxon>
        <taxon>Christensenellaceae</taxon>
        <taxon>Christensenella</taxon>
    </lineage>
</organism>
<dbReference type="Gene3D" id="3.40.50.2300">
    <property type="match status" value="1"/>
</dbReference>
<name>A0AAU8A9L0_9FIRM</name>
<dbReference type="EMBL" id="CP117826">
    <property type="protein sequence ID" value="XCC62642.1"/>
    <property type="molecule type" value="Genomic_DNA"/>
</dbReference>
<evidence type="ECO:0000256" key="3">
    <source>
        <dbReference type="ARBA" id="ARBA00023012"/>
    </source>
</evidence>
<evidence type="ECO:0000256" key="7">
    <source>
        <dbReference type="ARBA" id="ARBA00024867"/>
    </source>
</evidence>
<dbReference type="GO" id="GO:0032993">
    <property type="term" value="C:protein-DNA complex"/>
    <property type="evidence" value="ECO:0007669"/>
    <property type="project" value="TreeGrafter"/>
</dbReference>
<protein>
    <recommendedName>
        <fullName evidence="1">Stage 0 sporulation protein A homolog</fullName>
    </recommendedName>
</protein>
<dbReference type="CDD" id="cd00156">
    <property type="entry name" value="REC"/>
    <property type="match status" value="1"/>
</dbReference>
<dbReference type="InterPro" id="IPR001789">
    <property type="entry name" value="Sig_transdc_resp-reg_receiver"/>
</dbReference>
<keyword evidence="10" id="KW-0396">Initiation factor</keyword>
<keyword evidence="3" id="KW-0902">Two-component regulatory system</keyword>
<evidence type="ECO:0000256" key="8">
    <source>
        <dbReference type="PROSITE-ProRule" id="PRU00169"/>
    </source>
</evidence>
<comment type="function">
    <text evidence="7">May play the central regulatory role in sporulation. It may be an element of the effector pathway responsible for the activation of sporulation genes in response to nutritional stress. Spo0A may act in concert with spo0H (a sigma factor) to control the expression of some genes that are critical to the sporulation process.</text>
</comment>
<reference evidence="10" key="1">
    <citation type="submission" date="2023-02" db="EMBL/GenBank/DDBJ databases">
        <title>Gut commensal Christensenella minuta modulates host metabolism via a new class of secondary bile acids.</title>
        <authorList>
            <person name="Liu C."/>
        </authorList>
    </citation>
    <scope>NUCLEOTIDE SEQUENCE</scope>
    <source>
        <strain evidence="10">CA70</strain>
    </source>
</reference>
<comment type="caution">
    <text evidence="8">Lacks conserved residue(s) required for the propagation of feature annotation.</text>
</comment>
<sequence length="245" mass="27719">MARFRRTLIVEQNNDYIRQVKEMLAEESDSFLATTDGEEALKLYDSFQPDLVLAEAILPGYDGFALMEHILPDKHVTKIVLAAANQELIVKKAFELEAGYVIVKPYVKKYFIRRVLEAAKMQEGRRQAFAESDQLLDSRISVALKRLGIPMSIKGYKLLREALMAVCTDSAKMRPLNRNVYMPLAQKYGSTVKCVERNIRHAIETAATRGDTDAFYEYFGYSISSEKGKPTNAEFIAALAEKMIS</sequence>
<accession>A0AAU8A9L0</accession>
<evidence type="ECO:0000256" key="6">
    <source>
        <dbReference type="ARBA" id="ARBA00023163"/>
    </source>
</evidence>
<dbReference type="InterPro" id="IPR011006">
    <property type="entry name" value="CheY-like_superfamily"/>
</dbReference>
<evidence type="ECO:0000256" key="5">
    <source>
        <dbReference type="ARBA" id="ARBA00023125"/>
    </source>
</evidence>
<dbReference type="GO" id="GO:0000976">
    <property type="term" value="F:transcription cis-regulatory region binding"/>
    <property type="evidence" value="ECO:0007669"/>
    <property type="project" value="TreeGrafter"/>
</dbReference>
<dbReference type="GO" id="GO:0003700">
    <property type="term" value="F:DNA-binding transcription factor activity"/>
    <property type="evidence" value="ECO:0007669"/>
    <property type="project" value="InterPro"/>
</dbReference>
<evidence type="ECO:0000259" key="9">
    <source>
        <dbReference type="PROSITE" id="PS50110"/>
    </source>
</evidence>
<proteinExistence type="predicted"/>
<dbReference type="GO" id="GO:0000156">
    <property type="term" value="F:phosphorelay response regulator activity"/>
    <property type="evidence" value="ECO:0007669"/>
    <property type="project" value="TreeGrafter"/>
</dbReference>
<dbReference type="SUPFAM" id="SSF46894">
    <property type="entry name" value="C-terminal effector domain of the bipartite response regulators"/>
    <property type="match status" value="1"/>
</dbReference>
<keyword evidence="4" id="KW-0805">Transcription regulation</keyword>
<dbReference type="Pfam" id="PF00072">
    <property type="entry name" value="Response_reg"/>
    <property type="match status" value="1"/>
</dbReference>
<feature type="domain" description="Response regulatory" evidence="9">
    <location>
        <begin position="6"/>
        <end position="119"/>
    </location>
</feature>
<dbReference type="PROSITE" id="PS50110">
    <property type="entry name" value="RESPONSE_REGULATORY"/>
    <property type="match status" value="1"/>
</dbReference>
<dbReference type="SMART" id="SM00448">
    <property type="entry name" value="REC"/>
    <property type="match status" value="1"/>
</dbReference>
<dbReference type="Pfam" id="PF08769">
    <property type="entry name" value="Spo0A_C"/>
    <property type="match status" value="1"/>
</dbReference>
<dbReference type="GO" id="GO:0005829">
    <property type="term" value="C:cytosol"/>
    <property type="evidence" value="ECO:0007669"/>
    <property type="project" value="TreeGrafter"/>
</dbReference>
<dbReference type="AlphaFoldDB" id="A0AAU8A9L0"/>
<keyword evidence="6" id="KW-0804">Transcription</keyword>
<gene>
    <name evidence="10" type="ORF">PUP29_01560</name>
</gene>
<dbReference type="Gene3D" id="1.10.10.10">
    <property type="entry name" value="Winged helix-like DNA-binding domain superfamily/Winged helix DNA-binding domain"/>
    <property type="match status" value="1"/>
</dbReference>
<dbReference type="InterPro" id="IPR016032">
    <property type="entry name" value="Sig_transdc_resp-reg_C-effctor"/>
</dbReference>
<dbReference type="PANTHER" id="PTHR48111">
    <property type="entry name" value="REGULATOR OF RPOS"/>
    <property type="match status" value="1"/>
</dbReference>
<evidence type="ECO:0000313" key="10">
    <source>
        <dbReference type="EMBL" id="XCC62642.1"/>
    </source>
</evidence>
<dbReference type="SUPFAM" id="SSF52172">
    <property type="entry name" value="CheY-like"/>
    <property type="match status" value="1"/>
</dbReference>
<keyword evidence="10" id="KW-0648">Protein biosynthesis</keyword>
<dbReference type="GO" id="GO:0042173">
    <property type="term" value="P:regulation of sporulation resulting in formation of a cellular spore"/>
    <property type="evidence" value="ECO:0007669"/>
    <property type="project" value="InterPro"/>
</dbReference>
<dbReference type="InterPro" id="IPR014879">
    <property type="entry name" value="Spo0A_C"/>
</dbReference>
<dbReference type="RefSeq" id="WP_079547561.1">
    <property type="nucleotide sequence ID" value="NZ_CP117826.1"/>
</dbReference>
<evidence type="ECO:0000256" key="2">
    <source>
        <dbReference type="ARBA" id="ARBA00022553"/>
    </source>
</evidence>
<dbReference type="GO" id="GO:0003743">
    <property type="term" value="F:translation initiation factor activity"/>
    <property type="evidence" value="ECO:0007669"/>
    <property type="project" value="UniProtKB-KW"/>
</dbReference>
<evidence type="ECO:0000256" key="1">
    <source>
        <dbReference type="ARBA" id="ARBA00018672"/>
    </source>
</evidence>
<dbReference type="GO" id="GO:0005509">
    <property type="term" value="F:calcium ion binding"/>
    <property type="evidence" value="ECO:0007669"/>
    <property type="project" value="InterPro"/>
</dbReference>
<dbReference type="PANTHER" id="PTHR48111:SF1">
    <property type="entry name" value="TWO-COMPONENT RESPONSE REGULATOR ORR33"/>
    <property type="match status" value="1"/>
</dbReference>
<keyword evidence="5" id="KW-0238">DNA-binding</keyword>
<dbReference type="InterPro" id="IPR036388">
    <property type="entry name" value="WH-like_DNA-bd_sf"/>
</dbReference>
<evidence type="ECO:0000256" key="4">
    <source>
        <dbReference type="ARBA" id="ARBA00023015"/>
    </source>
</evidence>
<dbReference type="InterPro" id="IPR039420">
    <property type="entry name" value="WalR-like"/>
</dbReference>